<dbReference type="Proteomes" id="UP001595868">
    <property type="component" value="Unassembled WGS sequence"/>
</dbReference>
<dbReference type="SUPFAM" id="SSF109854">
    <property type="entry name" value="DinB/YfiT-like putative metalloenzymes"/>
    <property type="match status" value="1"/>
</dbReference>
<dbReference type="GO" id="GO:0016853">
    <property type="term" value="F:isomerase activity"/>
    <property type="evidence" value="ECO:0007669"/>
    <property type="project" value="UniProtKB-KW"/>
</dbReference>
<dbReference type="Gene3D" id="1.20.120.450">
    <property type="entry name" value="dinb family like domain"/>
    <property type="match status" value="1"/>
</dbReference>
<reference evidence="3" key="1">
    <citation type="journal article" date="2019" name="Int. J. Syst. Evol. Microbiol.">
        <title>The Global Catalogue of Microorganisms (GCM) 10K type strain sequencing project: providing services to taxonomists for standard genome sequencing and annotation.</title>
        <authorList>
            <consortium name="The Broad Institute Genomics Platform"/>
            <consortium name="The Broad Institute Genome Sequencing Center for Infectious Disease"/>
            <person name="Wu L."/>
            <person name="Ma J."/>
        </authorList>
    </citation>
    <scope>NUCLEOTIDE SEQUENCE [LARGE SCALE GENOMIC DNA]</scope>
    <source>
        <strain evidence="3">2902at01</strain>
    </source>
</reference>
<dbReference type="Pfam" id="PF11716">
    <property type="entry name" value="MDMPI_N"/>
    <property type="match status" value="1"/>
</dbReference>
<sequence>MRDDVRGWLADGTRLFLSGLDALDDAGFDAPTGLPGWTRRHLVAHVHHNAEALSRLVRWARTGEETRMYADRAQRDAEIERGARLPVPRLRELVRASAAALAADFASLPATAWHNEVVTAQGRTVPATEIPWLRVREVTVHAVDLGTGVGFADLPDDLNLALALDVVRKRSAGGEAAALAGWLTGRVVEPPALRPWL</sequence>
<dbReference type="InterPro" id="IPR034660">
    <property type="entry name" value="DinB/YfiT-like"/>
</dbReference>
<protein>
    <submittedName>
        <fullName evidence="2">Maleylpyruvate isomerase N-terminal domain-containing protein</fullName>
    </submittedName>
</protein>
<dbReference type="NCBIfam" id="TIGR03083">
    <property type="entry name" value="maleylpyruvate isomerase family mycothiol-dependent enzyme"/>
    <property type="match status" value="1"/>
</dbReference>
<keyword evidence="2" id="KW-0413">Isomerase</keyword>
<dbReference type="InterPro" id="IPR017517">
    <property type="entry name" value="Maleyloyr_isom"/>
</dbReference>
<comment type="caution">
    <text evidence="2">The sequence shown here is derived from an EMBL/GenBank/DDBJ whole genome shotgun (WGS) entry which is preliminary data.</text>
</comment>
<gene>
    <name evidence="2" type="ORF">ACFOX0_20250</name>
</gene>
<dbReference type="EMBL" id="JBHSBN010000014">
    <property type="protein sequence ID" value="MFC4108252.1"/>
    <property type="molecule type" value="Genomic_DNA"/>
</dbReference>
<evidence type="ECO:0000313" key="3">
    <source>
        <dbReference type="Proteomes" id="UP001595868"/>
    </source>
</evidence>
<feature type="domain" description="Mycothiol-dependent maleylpyruvate isomerase metal-binding" evidence="1">
    <location>
        <begin position="11"/>
        <end position="145"/>
    </location>
</feature>
<dbReference type="RefSeq" id="WP_377548240.1">
    <property type="nucleotide sequence ID" value="NZ_JBHSBN010000014.1"/>
</dbReference>
<name>A0ABV8KQ86_9ACTN</name>
<dbReference type="InterPro" id="IPR024344">
    <property type="entry name" value="MDMPI_metal-binding"/>
</dbReference>
<evidence type="ECO:0000313" key="2">
    <source>
        <dbReference type="EMBL" id="MFC4108252.1"/>
    </source>
</evidence>
<accession>A0ABV8KQ86</accession>
<evidence type="ECO:0000259" key="1">
    <source>
        <dbReference type="Pfam" id="PF11716"/>
    </source>
</evidence>
<keyword evidence="3" id="KW-1185">Reference proteome</keyword>
<organism evidence="2 3">
    <name type="scientific">Micromonospora zhanjiangensis</name>
    <dbReference type="NCBI Taxonomy" id="1522057"/>
    <lineage>
        <taxon>Bacteria</taxon>
        <taxon>Bacillati</taxon>
        <taxon>Actinomycetota</taxon>
        <taxon>Actinomycetes</taxon>
        <taxon>Micromonosporales</taxon>
        <taxon>Micromonosporaceae</taxon>
        <taxon>Micromonospora</taxon>
    </lineage>
</organism>
<proteinExistence type="predicted"/>